<gene>
    <name evidence="4" type="ORF">DWX87_03000</name>
    <name evidence="2" type="ORF">ERS852462_01555</name>
    <name evidence="3" type="ORF">POY80_10460</name>
</gene>
<dbReference type="Proteomes" id="UP000095614">
    <property type="component" value="Unassembled WGS sequence"/>
</dbReference>
<evidence type="ECO:0000259" key="1">
    <source>
        <dbReference type="Pfam" id="PF13186"/>
    </source>
</evidence>
<dbReference type="EMBL" id="CZAF01000004">
    <property type="protein sequence ID" value="CUO78449.1"/>
    <property type="molecule type" value="Genomic_DNA"/>
</dbReference>
<dbReference type="EMBL" id="JAQNQY010000009">
    <property type="protein sequence ID" value="MDC1752863.1"/>
    <property type="molecule type" value="Genomic_DNA"/>
</dbReference>
<reference evidence="2 5" key="1">
    <citation type="submission" date="2015-09" db="EMBL/GenBank/DDBJ databases">
        <authorList>
            <consortium name="Pathogen Informatics"/>
        </authorList>
    </citation>
    <scope>NUCLEOTIDE SEQUENCE [LARGE SCALE GENOMIC DNA]</scope>
    <source>
        <strain evidence="2 5">2789STDY5834847</strain>
    </source>
</reference>
<name>A0A174I037_BACUN</name>
<dbReference type="EMBL" id="QRVP01000002">
    <property type="protein sequence ID" value="RGS57009.1"/>
    <property type="molecule type" value="Genomic_DNA"/>
</dbReference>
<dbReference type="SUPFAM" id="SSF102114">
    <property type="entry name" value="Radical SAM enzymes"/>
    <property type="match status" value="1"/>
</dbReference>
<proteinExistence type="predicted"/>
<evidence type="ECO:0000313" key="6">
    <source>
        <dbReference type="Proteomes" id="UP000285283"/>
    </source>
</evidence>
<reference evidence="3" key="3">
    <citation type="submission" date="2022-10" db="EMBL/GenBank/DDBJ databases">
        <title>Human gut microbiome strain richness.</title>
        <authorList>
            <person name="Chen-Liaw A."/>
        </authorList>
    </citation>
    <scope>NUCLEOTIDE SEQUENCE</scope>
    <source>
        <strain evidence="3">A1_m1001262Bd0_191120</strain>
    </source>
</reference>
<dbReference type="CDD" id="cd21109">
    <property type="entry name" value="SPASM"/>
    <property type="match status" value="1"/>
</dbReference>
<dbReference type="Proteomes" id="UP000285283">
    <property type="component" value="Unassembled WGS sequence"/>
</dbReference>
<dbReference type="NCBIfam" id="TIGR04085">
    <property type="entry name" value="rSAM_more_4Fe4S"/>
    <property type="match status" value="1"/>
</dbReference>
<evidence type="ECO:0000313" key="2">
    <source>
        <dbReference type="EMBL" id="CUO78449.1"/>
    </source>
</evidence>
<evidence type="ECO:0000313" key="5">
    <source>
        <dbReference type="Proteomes" id="UP000095614"/>
    </source>
</evidence>
<dbReference type="Gene3D" id="3.20.20.70">
    <property type="entry name" value="Aldolase class I"/>
    <property type="match status" value="1"/>
</dbReference>
<dbReference type="Proteomes" id="UP001218502">
    <property type="component" value="Unassembled WGS sequence"/>
</dbReference>
<dbReference type="InterPro" id="IPR023885">
    <property type="entry name" value="4Fe4S-binding_SPASM_dom"/>
</dbReference>
<feature type="domain" description="4Fe4S-binding SPASM" evidence="1">
    <location>
        <begin position="27"/>
        <end position="92"/>
    </location>
</feature>
<dbReference type="InterPro" id="IPR058240">
    <property type="entry name" value="rSAM_sf"/>
</dbReference>
<dbReference type="OrthoDB" id="9782387at2"/>
<dbReference type="AlphaFoldDB" id="A0A174I037"/>
<sequence>MKHDIINKRYYSDKGSSKKFHGAASFVLSSRLFILPDGKVTICEQLYWNSHFIIGDVQRTNLKDIWQSQEALYLCNLSRQDIGQHNKCQACTHFEECFRYGNRCWNNITKAYGKKYWDYPDPRCILAPKKTNRLDH</sequence>
<dbReference type="InterPro" id="IPR013785">
    <property type="entry name" value="Aldolase_TIM"/>
</dbReference>
<organism evidence="2 5">
    <name type="scientific">Bacteroides uniformis</name>
    <dbReference type="NCBI Taxonomy" id="820"/>
    <lineage>
        <taxon>Bacteria</taxon>
        <taxon>Pseudomonadati</taxon>
        <taxon>Bacteroidota</taxon>
        <taxon>Bacteroidia</taxon>
        <taxon>Bacteroidales</taxon>
        <taxon>Bacteroidaceae</taxon>
        <taxon>Bacteroides</taxon>
    </lineage>
</organism>
<dbReference type="Pfam" id="PF13186">
    <property type="entry name" value="SPASM"/>
    <property type="match status" value="1"/>
</dbReference>
<accession>A0A174I037</accession>
<dbReference type="RefSeq" id="WP_022402059.1">
    <property type="nucleotide sequence ID" value="NZ_CZAF01000004.1"/>
</dbReference>
<evidence type="ECO:0000313" key="3">
    <source>
        <dbReference type="EMBL" id="MDC1752863.1"/>
    </source>
</evidence>
<protein>
    <submittedName>
        <fullName evidence="2">Involved moaA/nifB/pqqE family protein, involved in molybdenum cofactor biosynthesis</fullName>
    </submittedName>
    <submittedName>
        <fullName evidence="3">SPASM domain-containing protein</fullName>
    </submittedName>
</protein>
<reference evidence="4 6" key="2">
    <citation type="submission" date="2018-08" db="EMBL/GenBank/DDBJ databases">
        <title>A genome reference for cultivated species of the human gut microbiota.</title>
        <authorList>
            <person name="Zou Y."/>
            <person name="Xue W."/>
            <person name="Luo G."/>
        </authorList>
    </citation>
    <scope>NUCLEOTIDE SEQUENCE [LARGE SCALE GENOMIC DNA]</scope>
    <source>
        <strain evidence="4 6">AF21-53</strain>
    </source>
</reference>
<evidence type="ECO:0000313" key="4">
    <source>
        <dbReference type="EMBL" id="RGS57009.1"/>
    </source>
</evidence>